<protein>
    <submittedName>
        <fullName evidence="2">Uncharacterized protein</fullName>
    </submittedName>
</protein>
<dbReference type="AlphaFoldDB" id="A0A382C3U1"/>
<name>A0A382C3U1_9ZZZZ</name>
<reference evidence="2" key="1">
    <citation type="submission" date="2018-05" db="EMBL/GenBank/DDBJ databases">
        <authorList>
            <person name="Lanie J.A."/>
            <person name="Ng W.-L."/>
            <person name="Kazmierczak K.M."/>
            <person name="Andrzejewski T.M."/>
            <person name="Davidsen T.M."/>
            <person name="Wayne K.J."/>
            <person name="Tettelin H."/>
            <person name="Glass J.I."/>
            <person name="Rusch D."/>
            <person name="Podicherti R."/>
            <person name="Tsui H.-C.T."/>
            <person name="Winkler M.E."/>
        </authorList>
    </citation>
    <scope>NUCLEOTIDE SEQUENCE</scope>
</reference>
<gene>
    <name evidence="2" type="ORF">METZ01_LOCUS172951</name>
</gene>
<feature type="region of interest" description="Disordered" evidence="1">
    <location>
        <begin position="95"/>
        <end position="137"/>
    </location>
</feature>
<feature type="compositionally biased region" description="Basic and acidic residues" evidence="1">
    <location>
        <begin position="109"/>
        <end position="126"/>
    </location>
</feature>
<proteinExistence type="predicted"/>
<organism evidence="2">
    <name type="scientific">marine metagenome</name>
    <dbReference type="NCBI Taxonomy" id="408172"/>
    <lineage>
        <taxon>unclassified sequences</taxon>
        <taxon>metagenomes</taxon>
        <taxon>ecological metagenomes</taxon>
    </lineage>
</organism>
<accession>A0A382C3U1</accession>
<evidence type="ECO:0000256" key="1">
    <source>
        <dbReference type="SAM" id="MobiDB-lite"/>
    </source>
</evidence>
<dbReference type="EMBL" id="UINC01032438">
    <property type="protein sequence ID" value="SVB20097.1"/>
    <property type="molecule type" value="Genomic_DNA"/>
</dbReference>
<sequence>VGQTQVQVQPHSVMQHVRRPQAVAETVILRTLDDQPFSIHAQMVGGNPRRQLAHGDAFSDFLRSSLNRPHRLRRSLAGDGVHPILTVHHPQPQPHLVVRHTGQPSIDDEPSRREGDSRREFGHHFEPGLLGSEQRPQRPMRVVAGLDTGDLVWCTHAGNETGPLVMRGDCRVAQVHHVVAD</sequence>
<evidence type="ECO:0000313" key="2">
    <source>
        <dbReference type="EMBL" id="SVB20097.1"/>
    </source>
</evidence>
<feature type="non-terminal residue" evidence="2">
    <location>
        <position position="1"/>
    </location>
</feature>